<dbReference type="FunFam" id="3.40.50.2000:FF:000182">
    <property type="entry name" value="UDP-N-acetylglucosamine transferase subunit ALG14 isogeny"/>
    <property type="match status" value="1"/>
</dbReference>
<dbReference type="OrthoDB" id="17098at2759"/>
<dbReference type="Gene3D" id="3.40.50.2000">
    <property type="entry name" value="Glycogen Phosphorylase B"/>
    <property type="match status" value="1"/>
</dbReference>
<evidence type="ECO:0000313" key="11">
    <source>
        <dbReference type="RefSeq" id="XP_010269928.1"/>
    </source>
</evidence>
<dbReference type="eggNOG" id="KOG3339">
    <property type="taxonomic scope" value="Eukaryota"/>
</dbReference>
<gene>
    <name evidence="10 11 12 13" type="primary">LOC104606432</name>
</gene>
<organism evidence="9 12">
    <name type="scientific">Nelumbo nucifera</name>
    <name type="common">Sacred lotus</name>
    <dbReference type="NCBI Taxonomy" id="4432"/>
    <lineage>
        <taxon>Eukaryota</taxon>
        <taxon>Viridiplantae</taxon>
        <taxon>Streptophyta</taxon>
        <taxon>Embryophyta</taxon>
        <taxon>Tracheophyta</taxon>
        <taxon>Spermatophyta</taxon>
        <taxon>Magnoliopsida</taxon>
        <taxon>Proteales</taxon>
        <taxon>Nelumbonaceae</taxon>
        <taxon>Nelumbo</taxon>
    </lineage>
</organism>
<evidence type="ECO:0000313" key="12">
    <source>
        <dbReference type="RefSeq" id="XP_010269929.1"/>
    </source>
</evidence>
<keyword evidence="7 8" id="KW-0472">Membrane</keyword>
<evidence type="ECO:0000256" key="2">
    <source>
        <dbReference type="ARBA" id="ARBA00009731"/>
    </source>
</evidence>
<dbReference type="GeneID" id="104606432"/>
<dbReference type="RefSeq" id="XP_010269927.1">
    <property type="nucleotide sequence ID" value="XM_010271625.2"/>
</dbReference>
<comment type="similarity">
    <text evidence="2">Belongs to the ALG14 family.</text>
</comment>
<reference evidence="10 11" key="1">
    <citation type="submission" date="2025-04" db="UniProtKB">
        <authorList>
            <consortium name="RefSeq"/>
        </authorList>
    </citation>
    <scope>IDENTIFICATION</scope>
</reference>
<protein>
    <recommendedName>
        <fullName evidence="3">UDP-N-acetylglucosamine transferase subunit ALG14</fullName>
    </recommendedName>
</protein>
<keyword evidence="9" id="KW-1185">Reference proteome</keyword>
<dbReference type="Proteomes" id="UP000189703">
    <property type="component" value="Unplaced"/>
</dbReference>
<keyword evidence="10 11" id="KW-0808">Transferase</keyword>
<keyword evidence="5" id="KW-0256">Endoplasmic reticulum</keyword>
<dbReference type="OMA" id="CRIVFIE"/>
<name>A0A1U8AQJ0_NELNU</name>
<evidence type="ECO:0000256" key="6">
    <source>
        <dbReference type="ARBA" id="ARBA00022989"/>
    </source>
</evidence>
<dbReference type="InterPro" id="IPR013969">
    <property type="entry name" value="Oligosacch_biosynth_Alg14"/>
</dbReference>
<dbReference type="GO" id="GO:0006488">
    <property type="term" value="P:dolichol-linked oligosaccharide biosynthetic process"/>
    <property type="evidence" value="ECO:0000318"/>
    <property type="project" value="GO_Central"/>
</dbReference>
<feature type="transmembrane region" description="Helical" evidence="8">
    <location>
        <begin position="131"/>
        <end position="150"/>
    </location>
</feature>
<feature type="transmembrane region" description="Helical" evidence="8">
    <location>
        <begin position="170"/>
        <end position="188"/>
    </location>
</feature>
<evidence type="ECO:0000256" key="4">
    <source>
        <dbReference type="ARBA" id="ARBA00022692"/>
    </source>
</evidence>
<evidence type="ECO:0000313" key="9">
    <source>
        <dbReference type="Proteomes" id="UP000189703"/>
    </source>
</evidence>
<dbReference type="KEGG" id="nnu:104606432"/>
<feature type="transmembrane region" description="Helical" evidence="8">
    <location>
        <begin position="16"/>
        <end position="36"/>
    </location>
</feature>
<evidence type="ECO:0000313" key="13">
    <source>
        <dbReference type="RefSeq" id="XP_019054828.1"/>
    </source>
</evidence>
<dbReference type="GO" id="GO:0043541">
    <property type="term" value="C:UDP-N-acetylglucosamine transferase complex"/>
    <property type="evidence" value="ECO:0000318"/>
    <property type="project" value="GO_Central"/>
</dbReference>
<dbReference type="Pfam" id="PF08660">
    <property type="entry name" value="Alg14"/>
    <property type="match status" value="1"/>
</dbReference>
<evidence type="ECO:0000256" key="3">
    <source>
        <dbReference type="ARBA" id="ARBA00017467"/>
    </source>
</evidence>
<dbReference type="RefSeq" id="XP_010269928.1">
    <property type="nucleotide sequence ID" value="XM_010271626.2"/>
</dbReference>
<dbReference type="GO" id="GO:0016740">
    <property type="term" value="F:transferase activity"/>
    <property type="evidence" value="ECO:0007669"/>
    <property type="project" value="UniProtKB-KW"/>
</dbReference>
<evidence type="ECO:0000313" key="10">
    <source>
        <dbReference type="RefSeq" id="XP_010269927.1"/>
    </source>
</evidence>
<dbReference type="STRING" id="4432.A0A1U8AQJ0"/>
<proteinExistence type="inferred from homology"/>
<dbReference type="PANTHER" id="PTHR12154:SF4">
    <property type="entry name" value="UDP-N-ACETYLGLUCOSAMINE TRANSFERASE SUBUNIT ALG14 HOMOLOG"/>
    <property type="match status" value="1"/>
</dbReference>
<evidence type="ECO:0000256" key="7">
    <source>
        <dbReference type="ARBA" id="ARBA00023136"/>
    </source>
</evidence>
<keyword evidence="4 8" id="KW-0812">Transmembrane</keyword>
<evidence type="ECO:0000256" key="1">
    <source>
        <dbReference type="ARBA" id="ARBA00004389"/>
    </source>
</evidence>
<evidence type="ECO:0000256" key="5">
    <source>
        <dbReference type="ARBA" id="ARBA00022824"/>
    </source>
</evidence>
<comment type="subcellular location">
    <subcellularLocation>
        <location evidence="1">Endoplasmic reticulum membrane</location>
        <topology evidence="1">Single-pass membrane protein</topology>
    </subcellularLocation>
</comment>
<dbReference type="AlphaFoldDB" id="A0A1U8AQJ0"/>
<dbReference type="RefSeq" id="XP_010269929.1">
    <property type="nucleotide sequence ID" value="XM_010271627.2"/>
</dbReference>
<dbReference type="PANTHER" id="PTHR12154">
    <property type="entry name" value="GLYCOSYL TRANSFERASE-RELATED"/>
    <property type="match status" value="1"/>
</dbReference>
<dbReference type="RefSeq" id="XP_019054828.1">
    <property type="nucleotide sequence ID" value="XM_019199283.1"/>
</dbReference>
<keyword evidence="6 8" id="KW-1133">Transmembrane helix</keyword>
<sequence length="234" mass="26459">MDWGNGYCFFLTLPNLTISFLIIAFTVITIRIVYVIHRSSRPLYTSPPQSLSTLIILGSGGHTAEMINLLSVLQKDKFTPRVYIAAWTDNMSLQKARVLEESLVDQTGAQKVKVPTQFMQIYRSREVGQSYLTSVGTTLLAMAHATWLMIKIRPQVILCNGPGTCIPLCVAAFLFKVVGIRWSSIFYVESIARVRRLSLSGLLLYKLGISDQFYVQWPQLQKKYPRAHYVGCLM</sequence>
<accession>A0A1U8AQJ0</accession>
<evidence type="ECO:0000256" key="8">
    <source>
        <dbReference type="SAM" id="Phobius"/>
    </source>
</evidence>